<feature type="compositionally biased region" description="Low complexity" evidence="1">
    <location>
        <begin position="1781"/>
        <end position="1803"/>
    </location>
</feature>
<feature type="compositionally biased region" description="Polar residues" evidence="1">
    <location>
        <begin position="136"/>
        <end position="158"/>
    </location>
</feature>
<feature type="compositionally biased region" description="Polar residues" evidence="1">
    <location>
        <begin position="409"/>
        <end position="419"/>
    </location>
</feature>
<feature type="compositionally biased region" description="Polar residues" evidence="1">
    <location>
        <begin position="1390"/>
        <end position="1401"/>
    </location>
</feature>
<feature type="compositionally biased region" description="Acidic residues" evidence="1">
    <location>
        <begin position="1975"/>
        <end position="1993"/>
    </location>
</feature>
<keyword evidence="3" id="KW-1185">Reference proteome</keyword>
<feature type="compositionally biased region" description="Polar residues" evidence="1">
    <location>
        <begin position="1602"/>
        <end position="1618"/>
    </location>
</feature>
<evidence type="ECO:0000256" key="1">
    <source>
        <dbReference type="SAM" id="MobiDB-lite"/>
    </source>
</evidence>
<feature type="region of interest" description="Disordered" evidence="1">
    <location>
        <begin position="1970"/>
        <end position="2051"/>
    </location>
</feature>
<feature type="compositionally biased region" description="Polar residues" evidence="1">
    <location>
        <begin position="263"/>
        <end position="277"/>
    </location>
</feature>
<feature type="region of interest" description="Disordered" evidence="1">
    <location>
        <begin position="409"/>
        <end position="452"/>
    </location>
</feature>
<feature type="region of interest" description="Disordered" evidence="1">
    <location>
        <begin position="1590"/>
        <end position="1622"/>
    </location>
</feature>
<dbReference type="Proteomes" id="UP000606786">
    <property type="component" value="Unassembled WGS sequence"/>
</dbReference>
<comment type="caution">
    <text evidence="2">The sequence shown here is derived from an EMBL/GenBank/DDBJ whole genome shotgun (WGS) entry which is preliminary data.</text>
</comment>
<feature type="compositionally biased region" description="Low complexity" evidence="1">
    <location>
        <begin position="159"/>
        <end position="168"/>
    </location>
</feature>
<feature type="region of interest" description="Disordered" evidence="1">
    <location>
        <begin position="237"/>
        <end position="277"/>
    </location>
</feature>
<feature type="compositionally biased region" description="Basic and acidic residues" evidence="1">
    <location>
        <begin position="1468"/>
        <end position="1481"/>
    </location>
</feature>
<feature type="compositionally biased region" description="Polar residues" evidence="1">
    <location>
        <begin position="246"/>
        <end position="255"/>
    </location>
</feature>
<accession>A0A811UXR4</accession>
<feature type="region of interest" description="Disordered" evidence="1">
    <location>
        <begin position="966"/>
        <end position="990"/>
    </location>
</feature>
<protein>
    <submittedName>
        <fullName evidence="2">(Mediterranean fruit fly) hypothetical protein</fullName>
    </submittedName>
</protein>
<gene>
    <name evidence="2" type="ORF">CCAP1982_LOCUS12137</name>
</gene>
<evidence type="ECO:0000313" key="3">
    <source>
        <dbReference type="Proteomes" id="UP000606786"/>
    </source>
</evidence>
<feature type="compositionally biased region" description="Pro residues" evidence="1">
    <location>
        <begin position="1495"/>
        <end position="1507"/>
    </location>
</feature>
<feature type="region of interest" description="Disordered" evidence="1">
    <location>
        <begin position="469"/>
        <end position="496"/>
    </location>
</feature>
<proteinExistence type="predicted"/>
<evidence type="ECO:0000313" key="2">
    <source>
        <dbReference type="EMBL" id="CAD7003700.1"/>
    </source>
</evidence>
<feature type="compositionally biased region" description="Basic and acidic residues" evidence="1">
    <location>
        <begin position="875"/>
        <end position="884"/>
    </location>
</feature>
<feature type="region of interest" description="Disordered" evidence="1">
    <location>
        <begin position="1"/>
        <end position="20"/>
    </location>
</feature>
<feature type="region of interest" description="Disordered" evidence="1">
    <location>
        <begin position="1390"/>
        <end position="1512"/>
    </location>
</feature>
<feature type="compositionally biased region" description="Polar residues" evidence="1">
    <location>
        <begin position="755"/>
        <end position="782"/>
    </location>
</feature>
<feature type="compositionally biased region" description="Basic residues" evidence="1">
    <location>
        <begin position="2012"/>
        <end position="2022"/>
    </location>
</feature>
<feature type="region of interest" description="Disordered" evidence="1">
    <location>
        <begin position="134"/>
        <end position="184"/>
    </location>
</feature>
<feature type="compositionally biased region" description="Low complexity" evidence="1">
    <location>
        <begin position="2026"/>
        <end position="2038"/>
    </location>
</feature>
<feature type="compositionally biased region" description="Polar residues" evidence="1">
    <location>
        <begin position="1804"/>
        <end position="1815"/>
    </location>
</feature>
<sequence>MTDNQQQPQQQARTRPNPTTNIIYAYELATRIALSPPPRTLDSRSRQREPAYLTPARHYQQYYEEGMHTPVHQQQLEHIKTQYLSHQHDITIDRDTVLKINRLATRRNLHKRDHSWPPPCSDYTLGRERVADETRIQPTGSSGGTQSLTHSRSASKEYQQQPPQQQQQARTNKKKQGGSSSCTCNNNAVHFTESVCKRHGIDAIREKFNSPTRIIDPTPTELRQRNKMEQLQQLHLQKQKQKLQKNATNKSARVNDSSRETRSTSVSATAEASGAGQQTLTNVHNNMANTSSVNVAVDALGPTTSKPIVAKTTNWPAAIENDEATTTSSEDAFDDYNTPMARGFSAPETKAADENIGLVEPRRCYFEQLARREVEVPKKWHSYDNIAAATMSEQQQQQFISRGMTTAATINNKRQSQSLDRGRRREQLPPLKPRSGGGGSASGGSSPAARMTPASSIAEVNVMTCGKGDDATSANGRSSCLPVGNPSKPSGAAMSPRVQRRAIKLATEIKICYDDMDADESIAFENGRSASDRKPYAETINIAEQQTKQRTSPKSAGVLDEEKTINVHQISDLEQIPLPAPPSQSGRNATAPVMYSASRRAGEMGSTRAFELQRIPRLSGQISKQQQQNKYQRRSNSESNLREPHATRVIPIELKPENAVNHAERHQVPPRRDLSTVSADQIYDDACIYLRSIDLDDRTVAYIPAAITIVPSPTEELLQHWTAGESSQTSLKAGIVTRRKKEDSSESTYSSTCSAPPTTQRSSSRTVATQPKTDKQTTNFHSDLSGKTHKNGRQSAASDVGKTKNKMNPPSDRTNEINKKPSDVTRATKLTDHNATERKVGVEPQQQHQQQRISSRATTRNHQPQEPLNVAGKANDNEVAKSKTEAQALAEVQQGQQKTRPERPRGIYYTDGEYLYGPFGDVPDARENTATTIPLKAFTSPACTGYDGKRNCVDGNDWQINKKAMKAQQSSQLRQNEPHVAATAQPPSKNSYRAHKSELMEVPAAEQHRNNAAEIAALETKYGLFQQSIAEHLRQIDTYMENAKVALSRSLPQPKMRSYMPGEGGAQQQQAQVEQPISEEIETKSKHSELLNQQVRASSLPTESPLQALARQLLQHPPLRILNVTDDNVQAVETLLQPIVLENMPVVEQALQDLSVIKVEDGKATVKLSAKHVKNAKDLEIQSADDGSILQPLMHRLIAVPCKQPSHNVLPSTKPSKVASKEEGLLVVEHHFAPTPTLAKRVTILENLDEASARAAGRKPTNIALIETEDGDKVDSVGDEIAMVKGKIDDSNNCENSADNGNINDVGEADGTSGKAQNIGANENGNFKPINSATEGVGKLTVQLIKNCGRTGEVSITKLISEAPTKGAPEHVVDVVANYEQLATTAISSVKQETQQKQQDPPISHNGMDIWPTYSNSAPTTPLTRRRTTSTAVEEKVASATATLKCKESSTEVKRVQPAEGKPVSRHWMSEAEQRQQQHERLQRHHPQSQQARKPPTPPPLPPPPLQPLRAGSLPKELCKNVVSGYISTHQSQEQLVEQVIDVLQLDVVTTQQQQQAEQLTIPRVETEQEQANNNELVATNQVRPKCTLAEHQQQHKPPTKEQLNQEQSAISPTMKSNQKSKHYGYMQSTEISDTAKEIEVHIKGASKSAHNTVAAADAELARQKLVPKESTSPLLASEAPDKRTIHGIRGQLTVHINEGNKKHQVPKSADSFDTYKATYDIPSPCFKQQITWKHSVDMPRTSGVDTRKGDNNEVQIDVVSQTMPAAEETKTESHSSFVPQLQSVKQQSMSSSSSAALPRLQQPNTMGLSRSRSVSPRAKRASCSPTRKYPAALIEPHASTRAASPYGLNPLDITELIDDGVRQYAATSTGTDDTAAKIKHIEYSTPCIQFGHTKAGAASTERTTLVEFVPQVEGHNVGLLVRAPIAVPVKQQNVLAANRVGAGAMTPQDTAKAQIEMDTALTHSAVTHYADAEASTDDNDDDDDDEDDGVEEADQRQRRVAPNNKHGIAFQRRHNKAHAVKRTAPLVPLTPSPSLVSCARADGTQTPPARQARITTTNGQTQLLPDSSATDFTSTAIGKLQMSAQLQSTHTPTGEVKQQDVFRSQAEQQQRQQQQQHLAVPGNHCQQQSLDMLGEPAVALHHHHQCAAMARESGIINRSFDNVSPRPYITAIEGTSSLPHQSEI</sequence>
<feature type="compositionally biased region" description="Basic and acidic residues" evidence="1">
    <location>
        <begin position="829"/>
        <end position="841"/>
    </location>
</feature>
<feature type="region of interest" description="Disordered" evidence="1">
    <location>
        <begin position="617"/>
        <end position="644"/>
    </location>
</feature>
<feature type="region of interest" description="Disordered" evidence="1">
    <location>
        <begin position="722"/>
        <end position="905"/>
    </location>
</feature>
<feature type="compositionally biased region" description="Basic and acidic residues" evidence="1">
    <location>
        <begin position="1445"/>
        <end position="1457"/>
    </location>
</feature>
<reference evidence="2" key="1">
    <citation type="submission" date="2020-11" db="EMBL/GenBank/DDBJ databases">
        <authorList>
            <person name="Whitehead M."/>
        </authorList>
    </citation>
    <scope>NUCLEOTIDE SEQUENCE</scope>
    <source>
        <strain evidence="2">EGII</strain>
    </source>
</reference>
<feature type="compositionally biased region" description="Low complexity" evidence="1">
    <location>
        <begin position="621"/>
        <end position="630"/>
    </location>
</feature>
<feature type="region of interest" description="Disordered" evidence="1">
    <location>
        <begin position="1765"/>
        <end position="1827"/>
    </location>
</feature>
<dbReference type="EMBL" id="CAJHJT010000034">
    <property type="protein sequence ID" value="CAD7003700.1"/>
    <property type="molecule type" value="Genomic_DNA"/>
</dbReference>
<feature type="compositionally biased region" description="Basic and acidic residues" evidence="1">
    <location>
        <begin position="813"/>
        <end position="823"/>
    </location>
</feature>
<feature type="compositionally biased region" description="Polar residues" evidence="1">
    <location>
        <begin position="852"/>
        <end position="866"/>
    </location>
</feature>
<name>A0A811UXR4_CERCA</name>
<organism evidence="2 3">
    <name type="scientific">Ceratitis capitata</name>
    <name type="common">Mediterranean fruit fly</name>
    <name type="synonym">Tephritis capitata</name>
    <dbReference type="NCBI Taxonomy" id="7213"/>
    <lineage>
        <taxon>Eukaryota</taxon>
        <taxon>Metazoa</taxon>
        <taxon>Ecdysozoa</taxon>
        <taxon>Arthropoda</taxon>
        <taxon>Hexapoda</taxon>
        <taxon>Insecta</taxon>
        <taxon>Pterygota</taxon>
        <taxon>Neoptera</taxon>
        <taxon>Endopterygota</taxon>
        <taxon>Diptera</taxon>
        <taxon>Brachycera</taxon>
        <taxon>Muscomorpha</taxon>
        <taxon>Tephritoidea</taxon>
        <taxon>Tephritidae</taxon>
        <taxon>Ceratitis</taxon>
        <taxon>Ceratitis</taxon>
    </lineage>
</organism>